<name>G3MBB0_9CAUD</name>
<protein>
    <submittedName>
        <fullName evidence="1">Gp40</fullName>
    </submittedName>
</protein>
<sequence length="85" mass="9934">MNNEQHKDVGKYNKEVKGKKAVLKEEVFFYTGYHRTEKTKKTFKAGTTITAAHEVIGTGLTTFDFKCNKQVFQHVLRKDKFEYID</sequence>
<dbReference type="RefSeq" id="YP_009015351.1">
    <property type="nucleotide sequence ID" value="NC_023719.1"/>
</dbReference>
<organism evidence="1 2">
    <name type="scientific">Bacillus phage G</name>
    <dbReference type="NCBI Taxonomy" id="2884420"/>
    <lineage>
        <taxon>Viruses</taxon>
        <taxon>Duplodnaviria</taxon>
        <taxon>Heunggongvirae</taxon>
        <taxon>Uroviricota</taxon>
        <taxon>Caudoviricetes</taxon>
        <taxon>Donellivirus</taxon>
        <taxon>Donellivirus gee</taxon>
    </lineage>
</organism>
<proteinExistence type="predicted"/>
<dbReference type="EMBL" id="JN638751">
    <property type="protein sequence ID" value="AEO93311.1"/>
    <property type="molecule type" value="Genomic_DNA"/>
</dbReference>
<reference evidence="1 2" key="1">
    <citation type="submission" date="2011-09" db="EMBL/GenBank/DDBJ databases">
        <authorList>
            <person name="Pope W.H."/>
            <person name="Pedulla M.L."/>
            <person name="Ford M.E."/>
            <person name="Peebles C.L."/>
            <person name="Hatfull G.H."/>
            <person name="Hendrix R.W."/>
        </authorList>
    </citation>
    <scope>NUCLEOTIDE SEQUENCE [LARGE SCALE GENOMIC DNA]</scope>
    <source>
        <strain evidence="1">G</strain>
    </source>
</reference>
<accession>G3MBB0</accession>
<dbReference type="Proteomes" id="UP000009273">
    <property type="component" value="Segment"/>
</dbReference>
<keyword evidence="2" id="KW-1185">Reference proteome</keyword>
<dbReference type="GeneID" id="18563259"/>
<gene>
    <name evidence="1" type="primary">40</name>
    <name evidence="1" type="ORF">G_40</name>
</gene>
<evidence type="ECO:0000313" key="2">
    <source>
        <dbReference type="Proteomes" id="UP000009273"/>
    </source>
</evidence>
<dbReference type="KEGG" id="vg:18563259"/>
<evidence type="ECO:0000313" key="1">
    <source>
        <dbReference type="EMBL" id="AEO93311.1"/>
    </source>
</evidence>